<dbReference type="eggNOG" id="ENOG5033NDX">
    <property type="taxonomic scope" value="Bacteria"/>
</dbReference>
<organism evidence="1 2">
    <name type="scientific">Desulforapulum autotrophicum (strain ATCC 43914 / DSM 3382 / VKM B-1955 / HRM2)</name>
    <name type="common">Desulfobacterium autotrophicum</name>
    <dbReference type="NCBI Taxonomy" id="177437"/>
    <lineage>
        <taxon>Bacteria</taxon>
        <taxon>Pseudomonadati</taxon>
        <taxon>Thermodesulfobacteriota</taxon>
        <taxon>Desulfobacteria</taxon>
        <taxon>Desulfobacterales</taxon>
        <taxon>Desulfobacteraceae</taxon>
        <taxon>Desulforapulum</taxon>
    </lineage>
</organism>
<evidence type="ECO:0000313" key="2">
    <source>
        <dbReference type="Proteomes" id="UP000000442"/>
    </source>
</evidence>
<evidence type="ECO:0000313" key="1">
    <source>
        <dbReference type="EMBL" id="ACN15174.1"/>
    </source>
</evidence>
<name>C0QCU7_DESAH</name>
<keyword evidence="2" id="KW-1185">Reference proteome</keyword>
<gene>
    <name evidence="1" type="ordered locus">HRM2_20750</name>
</gene>
<dbReference type="Proteomes" id="UP000000442">
    <property type="component" value="Chromosome"/>
</dbReference>
<dbReference type="EMBL" id="CP001087">
    <property type="protein sequence ID" value="ACN15174.1"/>
    <property type="molecule type" value="Genomic_DNA"/>
</dbReference>
<proteinExistence type="predicted"/>
<sequence>MNKNIQQVLDSILEASPRIKEIKKMIEICEFCGKTYKKNLTPDAYLGDNCFDCSFWLKKTCLKPADEARKAIIDGKHYMIGGEGYLFRGNGGKEFHILFNDGREVRTMNLWEQGEIPEEFRGLIPDNAKFVPVEKPEPITFDDFEIPF</sequence>
<reference evidence="1 2" key="1">
    <citation type="journal article" date="2009" name="Environ. Microbiol.">
        <title>Genome sequence of Desulfobacterium autotrophicum HRM2, a marine sulfate reducer oxidizing organic carbon completely to carbon dioxide.</title>
        <authorList>
            <person name="Strittmatter A.W."/>
            <person name="Liesegang H."/>
            <person name="Rabus R."/>
            <person name="Decker I."/>
            <person name="Amann J."/>
            <person name="Andres S."/>
            <person name="Henne A."/>
            <person name="Fricke W.F."/>
            <person name="Martinez-Arias R."/>
            <person name="Bartels D."/>
            <person name="Goesmann A."/>
            <person name="Krause L."/>
            <person name="Puehler A."/>
            <person name="Klenk H.P."/>
            <person name="Richter M."/>
            <person name="Schuler M."/>
            <person name="Gloeckner F.O."/>
            <person name="Meyerdierks A."/>
            <person name="Gottschalk G."/>
            <person name="Amann R."/>
        </authorList>
    </citation>
    <scope>NUCLEOTIDE SEQUENCE [LARGE SCALE GENOMIC DNA]</scope>
    <source>
        <strain evidence="2">ATCC 43914 / DSM 3382 / HRM2</strain>
    </source>
</reference>
<dbReference type="RefSeq" id="WP_015903946.1">
    <property type="nucleotide sequence ID" value="NC_012108.1"/>
</dbReference>
<dbReference type="AlphaFoldDB" id="C0QCU7"/>
<dbReference type="HOGENOM" id="CLU_2000192_0_0_7"/>
<protein>
    <submittedName>
        <fullName evidence="1">Uncharacterized protein</fullName>
    </submittedName>
</protein>
<dbReference type="KEGG" id="dat:HRM2_20750"/>
<accession>C0QCU7</accession>